<feature type="binding site" evidence="4">
    <location>
        <position position="88"/>
    </location>
    <ligand>
        <name>Mg(2+)</name>
        <dbReference type="ChEBI" id="CHEBI:18420"/>
        <label>1</label>
    </ligand>
</feature>
<evidence type="ECO:0000256" key="1">
    <source>
        <dbReference type="ARBA" id="ARBA00001625"/>
    </source>
</evidence>
<dbReference type="NCBIfam" id="TIGR01331">
    <property type="entry name" value="bisphos_cysQ"/>
    <property type="match status" value="1"/>
</dbReference>
<name>A0A846R290_9FLAO</name>
<dbReference type="AlphaFoldDB" id="A0A846R290"/>
<dbReference type="InterPro" id="IPR006240">
    <property type="entry name" value="CysQ"/>
</dbReference>
<accession>A0A846R290</accession>
<feature type="binding site" evidence="4">
    <location>
        <position position="86"/>
    </location>
    <ligand>
        <name>Mg(2+)</name>
        <dbReference type="ChEBI" id="CHEBI:18420"/>
        <label>2</label>
    </ligand>
</feature>
<keyword evidence="3 4" id="KW-0460">Magnesium</keyword>
<protein>
    <recommendedName>
        <fullName evidence="4">3'(2'),5'-bisphosphate nucleotidase CysQ</fullName>
        <ecNumber evidence="4">3.1.3.7</ecNumber>
    </recommendedName>
    <alternativeName>
        <fullName evidence="4">3'(2'),5-bisphosphonucleoside 3'(2')-phosphohydrolase</fullName>
    </alternativeName>
    <alternativeName>
        <fullName evidence="4">3'-phosphoadenosine 5'-phosphate phosphatase</fullName>
        <shortName evidence="4">PAP phosphatase</shortName>
    </alternativeName>
</protein>
<comment type="similarity">
    <text evidence="4">Belongs to the inositol monophosphatase superfamily. CysQ family.</text>
</comment>
<dbReference type="InterPro" id="IPR050725">
    <property type="entry name" value="CysQ/Inositol_MonoPase"/>
</dbReference>
<evidence type="ECO:0000256" key="4">
    <source>
        <dbReference type="HAMAP-Rule" id="MF_02095"/>
    </source>
</evidence>
<dbReference type="GO" id="GO:0008441">
    <property type="term" value="F:3'(2'),5'-bisphosphate nucleotidase activity"/>
    <property type="evidence" value="ECO:0007669"/>
    <property type="project" value="UniProtKB-UniRule"/>
</dbReference>
<comment type="cofactor">
    <cofactor evidence="4 5">
        <name>Mg(2+)</name>
        <dbReference type="ChEBI" id="CHEBI:18420"/>
    </cofactor>
</comment>
<feature type="binding site" evidence="4">
    <location>
        <begin position="88"/>
        <end position="91"/>
    </location>
    <ligand>
        <name>substrate</name>
    </ligand>
</feature>
<dbReference type="PANTHER" id="PTHR43028:SF5">
    <property type="entry name" value="3'(2'),5'-BISPHOSPHATE NUCLEOTIDASE 1"/>
    <property type="match status" value="1"/>
</dbReference>
<proteinExistence type="inferred from homology"/>
<feature type="binding site" evidence="4">
    <location>
        <position position="66"/>
    </location>
    <ligand>
        <name>Mg(2+)</name>
        <dbReference type="ChEBI" id="CHEBI:18420"/>
        <label>1</label>
    </ligand>
</feature>
<evidence type="ECO:0000256" key="3">
    <source>
        <dbReference type="ARBA" id="ARBA00022842"/>
    </source>
</evidence>
<dbReference type="PRINTS" id="PR00377">
    <property type="entry name" value="IMPHPHTASES"/>
</dbReference>
<feature type="binding site" evidence="5">
    <location>
        <position position="88"/>
    </location>
    <ligand>
        <name>Mg(2+)</name>
        <dbReference type="ChEBI" id="CHEBI:18420"/>
        <label>1</label>
        <note>catalytic</note>
    </ligand>
</feature>
<keyword evidence="2 4" id="KW-0479">Metal-binding</keyword>
<dbReference type="GO" id="GO:0050427">
    <property type="term" value="P:3'-phosphoadenosine 5'-phosphosulfate metabolic process"/>
    <property type="evidence" value="ECO:0007669"/>
    <property type="project" value="TreeGrafter"/>
</dbReference>
<comment type="catalytic activity">
    <reaction evidence="1 4">
        <text>adenosine 3',5'-bisphosphate + H2O = AMP + phosphate</text>
        <dbReference type="Rhea" id="RHEA:10040"/>
        <dbReference type="ChEBI" id="CHEBI:15377"/>
        <dbReference type="ChEBI" id="CHEBI:43474"/>
        <dbReference type="ChEBI" id="CHEBI:58343"/>
        <dbReference type="ChEBI" id="CHEBI:456215"/>
        <dbReference type="EC" id="3.1.3.7"/>
    </reaction>
</comment>
<feature type="binding site" evidence="4">
    <location>
        <position position="228"/>
    </location>
    <ligand>
        <name>Mg(2+)</name>
        <dbReference type="ChEBI" id="CHEBI:18420"/>
        <label>2</label>
    </ligand>
</feature>
<feature type="binding site" evidence="4">
    <location>
        <position position="89"/>
    </location>
    <ligand>
        <name>Mg(2+)</name>
        <dbReference type="ChEBI" id="CHEBI:18420"/>
        <label>2</label>
    </ligand>
</feature>
<feature type="binding site" evidence="5">
    <location>
        <position position="228"/>
    </location>
    <ligand>
        <name>Mg(2+)</name>
        <dbReference type="ChEBI" id="CHEBI:18420"/>
        <label>1</label>
        <note>catalytic</note>
    </ligand>
</feature>
<dbReference type="InterPro" id="IPR020583">
    <property type="entry name" value="Inositol_monoP_metal-BS"/>
</dbReference>
<keyword evidence="4" id="KW-1003">Cell membrane</keyword>
<evidence type="ECO:0000313" key="7">
    <source>
        <dbReference type="Proteomes" id="UP000590442"/>
    </source>
</evidence>
<dbReference type="GO" id="GO:0005886">
    <property type="term" value="C:plasma membrane"/>
    <property type="evidence" value="ECO:0007669"/>
    <property type="project" value="UniProtKB-SubCell"/>
</dbReference>
<dbReference type="GO" id="GO:0000287">
    <property type="term" value="F:magnesium ion binding"/>
    <property type="evidence" value="ECO:0007669"/>
    <property type="project" value="UniProtKB-UniRule"/>
</dbReference>
<feature type="binding site" evidence="4">
    <location>
        <position position="228"/>
    </location>
    <ligand>
        <name>substrate</name>
    </ligand>
</feature>
<dbReference type="RefSeq" id="WP_167963315.1">
    <property type="nucleotide sequence ID" value="NZ_JAATJJ010000001.1"/>
</dbReference>
<dbReference type="Pfam" id="PF00459">
    <property type="entry name" value="Inositol_P"/>
    <property type="match status" value="1"/>
</dbReference>
<feature type="binding site" evidence="5">
    <location>
        <position position="66"/>
    </location>
    <ligand>
        <name>Mg(2+)</name>
        <dbReference type="ChEBI" id="CHEBI:18420"/>
        <label>1</label>
        <note>catalytic</note>
    </ligand>
</feature>
<keyword evidence="4" id="KW-0472">Membrane</keyword>
<comment type="subcellular location">
    <subcellularLocation>
        <location evidence="4">Cell membrane</location>
        <topology evidence="4">Peripheral membrane protein</topology>
        <orientation evidence="4">Cytoplasmic side</orientation>
    </subcellularLocation>
</comment>
<comment type="caution">
    <text evidence="6">The sequence shown here is derived from an EMBL/GenBank/DDBJ whole genome shotgun (WGS) entry which is preliminary data.</text>
</comment>
<dbReference type="PROSITE" id="PS00629">
    <property type="entry name" value="IMP_1"/>
    <property type="match status" value="1"/>
</dbReference>
<feature type="binding site" evidence="5">
    <location>
        <position position="89"/>
    </location>
    <ligand>
        <name>Mg(2+)</name>
        <dbReference type="ChEBI" id="CHEBI:18420"/>
        <label>1</label>
        <note>catalytic</note>
    </ligand>
</feature>
<dbReference type="Proteomes" id="UP000590442">
    <property type="component" value="Unassembled WGS sequence"/>
</dbReference>
<gene>
    <name evidence="4" type="primary">cysQ</name>
    <name evidence="6" type="ORF">GGR42_001956</name>
</gene>
<keyword evidence="4 6" id="KW-0378">Hydrolase</keyword>
<dbReference type="Gene3D" id="3.40.190.80">
    <property type="match status" value="1"/>
</dbReference>
<dbReference type="EMBL" id="JAATJJ010000001">
    <property type="protein sequence ID" value="NJB71494.1"/>
    <property type="molecule type" value="Genomic_DNA"/>
</dbReference>
<feature type="binding site" evidence="4">
    <location>
        <position position="86"/>
    </location>
    <ligand>
        <name>Mg(2+)</name>
        <dbReference type="ChEBI" id="CHEBI:18420"/>
        <label>1</label>
    </ligand>
</feature>
<dbReference type="PANTHER" id="PTHR43028">
    <property type="entry name" value="3'(2'),5'-BISPHOSPHATE NUCLEOTIDASE 1"/>
    <property type="match status" value="1"/>
</dbReference>
<dbReference type="CDD" id="cd01638">
    <property type="entry name" value="CysQ"/>
    <property type="match status" value="1"/>
</dbReference>
<dbReference type="SUPFAM" id="SSF56655">
    <property type="entry name" value="Carbohydrate phosphatase"/>
    <property type="match status" value="1"/>
</dbReference>
<dbReference type="GO" id="GO:0000103">
    <property type="term" value="P:sulfate assimilation"/>
    <property type="evidence" value="ECO:0007669"/>
    <property type="project" value="TreeGrafter"/>
</dbReference>
<reference evidence="6 7" key="1">
    <citation type="submission" date="2020-03" db="EMBL/GenBank/DDBJ databases">
        <title>Genomic Encyclopedia of Type Strains, Phase IV (KMG-IV): sequencing the most valuable type-strain genomes for metagenomic binning, comparative biology and taxonomic classification.</title>
        <authorList>
            <person name="Goeker M."/>
        </authorList>
    </citation>
    <scope>NUCLEOTIDE SEQUENCE [LARGE SCALE GENOMIC DNA]</scope>
    <source>
        <strain evidence="6 7">DSM 29762</strain>
    </source>
</reference>
<dbReference type="EC" id="3.1.3.7" evidence="4"/>
<evidence type="ECO:0000256" key="2">
    <source>
        <dbReference type="ARBA" id="ARBA00022723"/>
    </source>
</evidence>
<evidence type="ECO:0000313" key="6">
    <source>
        <dbReference type="EMBL" id="NJB71494.1"/>
    </source>
</evidence>
<feature type="binding site" evidence="4">
    <location>
        <position position="66"/>
    </location>
    <ligand>
        <name>substrate</name>
    </ligand>
</feature>
<dbReference type="InterPro" id="IPR000760">
    <property type="entry name" value="Inositol_monophosphatase-like"/>
</dbReference>
<keyword evidence="7" id="KW-1185">Reference proteome</keyword>
<dbReference type="HAMAP" id="MF_02095">
    <property type="entry name" value="CysQ"/>
    <property type="match status" value="1"/>
</dbReference>
<evidence type="ECO:0000256" key="5">
    <source>
        <dbReference type="PIRSR" id="PIRSR600760-2"/>
    </source>
</evidence>
<feature type="binding site" evidence="5">
    <location>
        <position position="86"/>
    </location>
    <ligand>
        <name>Mg(2+)</name>
        <dbReference type="ChEBI" id="CHEBI:18420"/>
        <label>1</label>
        <note>catalytic</note>
    </ligand>
</feature>
<dbReference type="Gene3D" id="3.30.540.10">
    <property type="entry name" value="Fructose-1,6-Bisphosphatase, subunit A, domain 1"/>
    <property type="match status" value="1"/>
</dbReference>
<comment type="function">
    <text evidence="4">Converts adenosine-3',5'-bisphosphate (PAP) to AMP.</text>
</comment>
<sequence length="268" mass="30462">MKKSDSFLIAIKASIEAGKSIMELYEQGKVKIESKEDNSPLTAADTASNNVIIEELKGTNIPIISEENKQISYIDRKDWPFCWIVDPLDGTKEFIKRNGEFTVNIALVQKGVPILGVIYVPVTRELYYSDVKQEKAYKTVLNKEHILTRELFDEKDRIIPTISKKNDLIKVVGSRSHMNQDTEDFIKNLRMDFNEVEIVSKGSSLKFCLIAEGRADVYPRFAPTMEWDTAAGHAICSAVGLKVISKRTNSELKYNKDSLLNDYFVVRK</sequence>
<organism evidence="6 7">
    <name type="scientific">Saonia flava</name>
    <dbReference type="NCBI Taxonomy" id="523696"/>
    <lineage>
        <taxon>Bacteria</taxon>
        <taxon>Pseudomonadati</taxon>
        <taxon>Bacteroidota</taxon>
        <taxon>Flavobacteriia</taxon>
        <taxon>Flavobacteriales</taxon>
        <taxon>Flavobacteriaceae</taxon>
        <taxon>Saonia</taxon>
    </lineage>
</organism>